<proteinExistence type="predicted"/>
<organism evidence="1 2">
    <name type="scientific">Pseudomonas anguilliseptica</name>
    <dbReference type="NCBI Taxonomy" id="53406"/>
    <lineage>
        <taxon>Bacteria</taxon>
        <taxon>Pseudomonadati</taxon>
        <taxon>Pseudomonadota</taxon>
        <taxon>Gammaproteobacteria</taxon>
        <taxon>Pseudomonadales</taxon>
        <taxon>Pseudomonadaceae</taxon>
        <taxon>Pseudomonas</taxon>
    </lineage>
</organism>
<dbReference type="AlphaFoldDB" id="A0A1H5D632"/>
<evidence type="ECO:0000313" key="2">
    <source>
        <dbReference type="Proteomes" id="UP000242849"/>
    </source>
</evidence>
<dbReference type="Proteomes" id="UP000242849">
    <property type="component" value="Unassembled WGS sequence"/>
</dbReference>
<sequence length="58" mass="6310">MFFRVGALTQLRMGTNPAAAAAFQKFSHCAGTAHLSCSFSGVNQTTSIWRIVTTFRTL</sequence>
<name>A0A1H5D632_PSEAG</name>
<reference evidence="2" key="1">
    <citation type="submission" date="2016-10" db="EMBL/GenBank/DDBJ databases">
        <authorList>
            <person name="Varghese N."/>
            <person name="Submissions S."/>
        </authorList>
    </citation>
    <scope>NUCLEOTIDE SEQUENCE [LARGE SCALE GENOMIC DNA]</scope>
    <source>
        <strain evidence="2">DSM 12111</strain>
    </source>
</reference>
<gene>
    <name evidence="1" type="ORF">SAMN05421553_3234</name>
</gene>
<dbReference type="STRING" id="53406.SAMN05421553_3234"/>
<evidence type="ECO:0000313" key="1">
    <source>
        <dbReference type="EMBL" id="SED74190.1"/>
    </source>
</evidence>
<keyword evidence="2" id="KW-1185">Reference proteome</keyword>
<protein>
    <submittedName>
        <fullName evidence="1">Uncharacterized protein</fullName>
    </submittedName>
</protein>
<dbReference type="EMBL" id="FNSC01000001">
    <property type="protein sequence ID" value="SED74190.1"/>
    <property type="molecule type" value="Genomic_DNA"/>
</dbReference>
<accession>A0A1H5D632</accession>